<dbReference type="RefSeq" id="WP_090050010.1">
    <property type="nucleotide sequence ID" value="NZ_FNCC01000006.1"/>
</dbReference>
<dbReference type="STRING" id="200378.SAMN05216553_106340"/>
<dbReference type="InterPro" id="IPR036689">
    <property type="entry name" value="ESAT-6-like_sf"/>
</dbReference>
<evidence type="ECO:0008006" key="3">
    <source>
        <dbReference type="Google" id="ProtNLM"/>
    </source>
</evidence>
<evidence type="ECO:0000313" key="1">
    <source>
        <dbReference type="EMBL" id="SDG24068.1"/>
    </source>
</evidence>
<dbReference type="EMBL" id="FNCC01000006">
    <property type="protein sequence ID" value="SDG24068.1"/>
    <property type="molecule type" value="Genomic_DNA"/>
</dbReference>
<dbReference type="OrthoDB" id="5069709at2"/>
<organism evidence="1 2">
    <name type="scientific">Lentzea fradiae</name>
    <dbReference type="NCBI Taxonomy" id="200378"/>
    <lineage>
        <taxon>Bacteria</taxon>
        <taxon>Bacillati</taxon>
        <taxon>Actinomycetota</taxon>
        <taxon>Actinomycetes</taxon>
        <taxon>Pseudonocardiales</taxon>
        <taxon>Pseudonocardiaceae</taxon>
        <taxon>Lentzea</taxon>
    </lineage>
</organism>
<dbReference type="SUPFAM" id="SSF140453">
    <property type="entry name" value="EsxAB dimer-like"/>
    <property type="match status" value="1"/>
</dbReference>
<accession>A0A1G7SM50</accession>
<protein>
    <recommendedName>
        <fullName evidence="3">Proteins of 100 residues with WXG</fullName>
    </recommendedName>
</protein>
<proteinExistence type="predicted"/>
<dbReference type="AlphaFoldDB" id="A0A1G7SM50"/>
<name>A0A1G7SM50_9PSEU</name>
<evidence type="ECO:0000313" key="2">
    <source>
        <dbReference type="Proteomes" id="UP000199623"/>
    </source>
</evidence>
<gene>
    <name evidence="1" type="ORF">SAMN05216553_106340</name>
</gene>
<keyword evidence="2" id="KW-1185">Reference proteome</keyword>
<sequence length="284" mass="29259">MSNPLVAQPAQSDGLDHLTGLGIVEPAADAAAAVQRGDWLEAGVNVGAAGLDALGFIADPFGSLLSSAFAWFIENTNPLKEMLDALAGDPGTIHQNAATWGNVGDHLSKASDEMKRVVQADTAAWQGAAIAAYTPVAMLEAETIKAASVAAQGVGVALTGAGVAVAVVRATVRDLIATGMSELVQFLIRAAAAAVITVGLATPGIVADGIRIVVKWVNKVREWIDKIVSTIRSLSKLVSKFLDVLEKVKDVMSKASPKATTAAQVVKNTGVYGTNVDDGSYATR</sequence>
<reference evidence="2" key="1">
    <citation type="submission" date="2016-10" db="EMBL/GenBank/DDBJ databases">
        <authorList>
            <person name="Varghese N."/>
            <person name="Submissions S."/>
        </authorList>
    </citation>
    <scope>NUCLEOTIDE SEQUENCE [LARGE SCALE GENOMIC DNA]</scope>
    <source>
        <strain evidence="2">CGMCC 4.3506</strain>
    </source>
</reference>
<dbReference type="Proteomes" id="UP000199623">
    <property type="component" value="Unassembled WGS sequence"/>
</dbReference>